<proteinExistence type="predicted"/>
<feature type="region of interest" description="Disordered" evidence="2">
    <location>
        <begin position="1"/>
        <end position="30"/>
    </location>
</feature>
<evidence type="ECO:0000313" key="3">
    <source>
        <dbReference type="EMBL" id="BCZ24660.1"/>
    </source>
</evidence>
<reference evidence="3 4" key="1">
    <citation type="submission" date="2021-07" db="EMBL/GenBank/DDBJ databases">
        <title>Complete genome sequence of nontuberculous Mycobacterium sp. TY59.</title>
        <authorList>
            <person name="Fukushima K."/>
        </authorList>
    </citation>
    <scope>NUCLEOTIDE SEQUENCE [LARGE SCALE GENOMIC DNA]</scope>
    <source>
        <strain evidence="3 4">TY59</strain>
    </source>
</reference>
<evidence type="ECO:0000256" key="1">
    <source>
        <dbReference type="SAM" id="Coils"/>
    </source>
</evidence>
<keyword evidence="1" id="KW-0175">Coiled coil</keyword>
<keyword evidence="4" id="KW-1185">Reference proteome</keyword>
<dbReference type="Proteomes" id="UP000826012">
    <property type="component" value="Chromosome"/>
</dbReference>
<gene>
    <name evidence="3" type="ORF">MTY59_45150</name>
</gene>
<organism evidence="3 4">
    <name type="scientific">Mycobacterium senriense</name>
    <dbReference type="NCBI Taxonomy" id="2775496"/>
    <lineage>
        <taxon>Bacteria</taxon>
        <taxon>Bacillati</taxon>
        <taxon>Actinomycetota</taxon>
        <taxon>Actinomycetes</taxon>
        <taxon>Mycobacteriales</taxon>
        <taxon>Mycobacteriaceae</taxon>
        <taxon>Mycobacterium</taxon>
        <taxon>Mycobacterium avium complex (MAC)</taxon>
    </lineage>
</organism>
<evidence type="ECO:0000256" key="2">
    <source>
        <dbReference type="SAM" id="MobiDB-lite"/>
    </source>
</evidence>
<evidence type="ECO:0000313" key="4">
    <source>
        <dbReference type="Proteomes" id="UP000826012"/>
    </source>
</evidence>
<feature type="coiled-coil region" evidence="1">
    <location>
        <begin position="62"/>
        <end position="89"/>
    </location>
</feature>
<protein>
    <submittedName>
        <fullName evidence="3">Uncharacterized protein</fullName>
    </submittedName>
</protein>
<dbReference type="EMBL" id="AP024828">
    <property type="protein sequence ID" value="BCZ24660.1"/>
    <property type="molecule type" value="Genomic_DNA"/>
</dbReference>
<accession>A0ABN6IQ22</accession>
<sequence length="136" mass="14745">MTAAGPRRAADVNSKWPARDGSAFGASTRPVRDMNLGVSTHHVNLTPQESSLIGESHPEALTRMDEKALKDLQSRLRQAREKNFNLLRRQGAARVATEGARGSAQPASEKRGEKVEIFDEALVRVSERLGAIGGSE</sequence>
<name>A0ABN6IQ22_9MYCO</name>